<dbReference type="Proteomes" id="UP000310334">
    <property type="component" value="Unassembled WGS sequence"/>
</dbReference>
<protein>
    <submittedName>
        <fullName evidence="1">Uncharacterized protein</fullName>
    </submittedName>
</protein>
<name>A0A4S4BYJ0_9BACI</name>
<reference evidence="1 2" key="1">
    <citation type="submission" date="2019-04" db="EMBL/GenBank/DDBJ databases">
        <title>Bacillus sediminilitoris sp. nov., isolated from a tidal flat sediment on the East China Sea.</title>
        <authorList>
            <person name="Wei Y."/>
            <person name="Mao H."/>
            <person name="Fang J."/>
        </authorList>
    </citation>
    <scope>NUCLEOTIDE SEQUENCE [LARGE SCALE GENOMIC DNA]</scope>
    <source>
        <strain evidence="1 2">DSL-17</strain>
    </source>
</reference>
<comment type="caution">
    <text evidence="1">The sequence shown here is derived from an EMBL/GenBank/DDBJ whole genome shotgun (WGS) entry which is preliminary data.</text>
</comment>
<keyword evidence="2" id="KW-1185">Reference proteome</keyword>
<evidence type="ECO:0000313" key="1">
    <source>
        <dbReference type="EMBL" id="THF79625.1"/>
    </source>
</evidence>
<dbReference type="AlphaFoldDB" id="A0A4S4BYJ0"/>
<dbReference type="OrthoDB" id="2858410at2"/>
<dbReference type="RefSeq" id="WP_136353950.1">
    <property type="nucleotide sequence ID" value="NZ_CP046266.1"/>
</dbReference>
<sequence>MKKEWYMVDDLMNDFELNGKTKEEVMSLLGAPSETEYFKEENNMVYYLGYERGLVSIDSEWLV</sequence>
<dbReference type="EMBL" id="SSNT01000008">
    <property type="protein sequence ID" value="THF79625.1"/>
    <property type="molecule type" value="Genomic_DNA"/>
</dbReference>
<accession>A0A4S4BYJ0</accession>
<proteinExistence type="predicted"/>
<organism evidence="1 2">
    <name type="scientific">Metabacillus sediminilitoris</name>
    <dbReference type="NCBI Taxonomy" id="2567941"/>
    <lineage>
        <taxon>Bacteria</taxon>
        <taxon>Bacillati</taxon>
        <taxon>Bacillota</taxon>
        <taxon>Bacilli</taxon>
        <taxon>Bacillales</taxon>
        <taxon>Bacillaceae</taxon>
        <taxon>Metabacillus</taxon>
    </lineage>
</organism>
<evidence type="ECO:0000313" key="2">
    <source>
        <dbReference type="Proteomes" id="UP000310334"/>
    </source>
</evidence>
<gene>
    <name evidence="1" type="ORF">E6W99_11415</name>
</gene>